<dbReference type="GO" id="GO:0030479">
    <property type="term" value="C:actin cortical patch"/>
    <property type="evidence" value="ECO:0007669"/>
    <property type="project" value="TreeGrafter"/>
</dbReference>
<dbReference type="InterPro" id="IPR052935">
    <property type="entry name" value="Mg2+_PAP"/>
</dbReference>
<dbReference type="EMBL" id="VDMD01000016">
    <property type="protein sequence ID" value="TRM61581.1"/>
    <property type="molecule type" value="Genomic_DNA"/>
</dbReference>
<dbReference type="Proteomes" id="UP000320762">
    <property type="component" value="Unassembled WGS sequence"/>
</dbReference>
<gene>
    <name evidence="2" type="ORF">BD626DRAFT_570781</name>
</gene>
<dbReference type="GO" id="GO:0008195">
    <property type="term" value="F:phosphatidate phosphatase activity"/>
    <property type="evidence" value="ECO:0007669"/>
    <property type="project" value="InterPro"/>
</dbReference>
<organism evidence="2 3">
    <name type="scientific">Schizophyllum amplum</name>
    <dbReference type="NCBI Taxonomy" id="97359"/>
    <lineage>
        <taxon>Eukaryota</taxon>
        <taxon>Fungi</taxon>
        <taxon>Dikarya</taxon>
        <taxon>Basidiomycota</taxon>
        <taxon>Agaricomycotina</taxon>
        <taxon>Agaricomycetes</taxon>
        <taxon>Agaricomycetidae</taxon>
        <taxon>Agaricales</taxon>
        <taxon>Schizophyllaceae</taxon>
        <taxon>Schizophyllum</taxon>
    </lineage>
</organism>
<dbReference type="Pfam" id="PF09949">
    <property type="entry name" value="APP1_cat"/>
    <property type="match status" value="1"/>
</dbReference>
<feature type="domain" description="Phosphatidate phosphatase APP1 catalytic" evidence="1">
    <location>
        <begin position="154"/>
        <end position="289"/>
    </location>
</feature>
<dbReference type="AlphaFoldDB" id="A0A550C9U9"/>
<comment type="caution">
    <text evidence="2">The sequence shown here is derived from an EMBL/GenBank/DDBJ whole genome shotgun (WGS) entry which is preliminary data.</text>
</comment>
<reference evidence="2 3" key="1">
    <citation type="journal article" date="2019" name="New Phytol.">
        <title>Comparative genomics reveals unique wood-decay strategies and fruiting body development in the Schizophyllaceae.</title>
        <authorList>
            <person name="Almasi E."/>
            <person name="Sahu N."/>
            <person name="Krizsan K."/>
            <person name="Balint B."/>
            <person name="Kovacs G.M."/>
            <person name="Kiss B."/>
            <person name="Cseklye J."/>
            <person name="Drula E."/>
            <person name="Henrissat B."/>
            <person name="Nagy I."/>
            <person name="Chovatia M."/>
            <person name="Adam C."/>
            <person name="LaButti K."/>
            <person name="Lipzen A."/>
            <person name="Riley R."/>
            <person name="Grigoriev I.V."/>
            <person name="Nagy L.G."/>
        </authorList>
    </citation>
    <scope>NUCLEOTIDE SEQUENCE [LARGE SCALE GENOMIC DNA]</scope>
    <source>
        <strain evidence="2 3">NL-1724</strain>
    </source>
</reference>
<dbReference type="InterPro" id="IPR019236">
    <property type="entry name" value="APP1_cat"/>
</dbReference>
<keyword evidence="3" id="KW-1185">Reference proteome</keyword>
<dbReference type="STRING" id="97359.A0A550C9U9"/>
<proteinExistence type="predicted"/>
<evidence type="ECO:0000313" key="2">
    <source>
        <dbReference type="EMBL" id="TRM61581.1"/>
    </source>
</evidence>
<evidence type="ECO:0000313" key="3">
    <source>
        <dbReference type="Proteomes" id="UP000320762"/>
    </source>
</evidence>
<name>A0A550C9U9_9AGAR</name>
<evidence type="ECO:0000259" key="1">
    <source>
        <dbReference type="Pfam" id="PF09949"/>
    </source>
</evidence>
<dbReference type="PANTHER" id="PTHR28208:SF2">
    <property type="entry name" value="PHOSPHATIDATE PHOSPHATASE APP1 CATALYTIC DOMAIN-CONTAINING PROTEIN"/>
    <property type="match status" value="1"/>
</dbReference>
<dbReference type="OrthoDB" id="414243at2759"/>
<accession>A0A550C9U9</accession>
<dbReference type="PANTHER" id="PTHR28208">
    <property type="entry name" value="PHOSPHATIDATE PHOSPHATASE APP1"/>
    <property type="match status" value="1"/>
</dbReference>
<sequence>MGILPGLDIPSLENIREQAGLSSAQIAQLPVRILNVPGYANLTDDGWNVLFHGQAYRQPLDNSSRLDRLASGFLRGKVLSALHPSQQEQARNLTSAIYSLPVAGLPITMTVYNATGNDSPVVNVSLPFPTDVRGEFNDFWVNTSIFLVPREGITFLADVDDVLRETRIFVPSAGLLDNSFVHPFTPWSNMPSVFSHWRQTIPSAHFHYLTTTPEPATRMYVEFVFGSYPLGSLDTRPYNFTTFDQTFRVRAVALRRALETFRQRKFVLMGDTANADVLRDYPQLAKEYGNVQASARPSTLDACLTRSLHSVHSHPQRIRDRWRGLPPVRHERFAGLDKSTYFFYRIPDDIMGLDIANGECVNKSVPQHIEYGWQNLLRNPDHTRNWNGRKA</sequence>
<protein>
    <recommendedName>
        <fullName evidence="1">Phosphatidate phosphatase APP1 catalytic domain-containing protein</fullName>
    </recommendedName>
</protein>